<accession>A0AAN9UXV6</accession>
<dbReference type="Gene3D" id="3.20.20.70">
    <property type="entry name" value="Aldolase class I"/>
    <property type="match status" value="2"/>
</dbReference>
<feature type="compositionally biased region" description="Gly residues" evidence="4">
    <location>
        <begin position="98"/>
        <end position="110"/>
    </location>
</feature>
<feature type="compositionally biased region" description="Basic and acidic residues" evidence="4">
    <location>
        <begin position="114"/>
        <end position="128"/>
    </location>
</feature>
<keyword evidence="6" id="KW-1185">Reference proteome</keyword>
<dbReference type="PANTHER" id="PTHR32332:SF34">
    <property type="entry name" value="2-NITROPROPANE DIOXYGENASE FAMILY, PUTATIVE-RELATED"/>
    <property type="match status" value="1"/>
</dbReference>
<gene>
    <name evidence="5" type="ORF">SLS62_000614</name>
</gene>
<keyword evidence="3" id="KW-0560">Oxidoreductase</keyword>
<reference evidence="5 6" key="1">
    <citation type="submission" date="2024-02" db="EMBL/GenBank/DDBJ databases">
        <title>De novo assembly and annotation of 12 fungi associated with fruit tree decline syndrome in Ontario, Canada.</title>
        <authorList>
            <person name="Sulman M."/>
            <person name="Ellouze W."/>
            <person name="Ilyukhin E."/>
        </authorList>
    </citation>
    <scope>NUCLEOTIDE SEQUENCE [LARGE SCALE GENOMIC DNA]</scope>
    <source>
        <strain evidence="5 6">M11/M66-122</strain>
    </source>
</reference>
<evidence type="ECO:0008006" key="7">
    <source>
        <dbReference type="Google" id="ProtNLM"/>
    </source>
</evidence>
<proteinExistence type="predicted"/>
<dbReference type="InterPro" id="IPR004136">
    <property type="entry name" value="NMO"/>
</dbReference>
<keyword evidence="1" id="KW-0285">Flavoprotein</keyword>
<dbReference type="Pfam" id="PF03060">
    <property type="entry name" value="NMO"/>
    <property type="match status" value="2"/>
</dbReference>
<dbReference type="GO" id="GO:0018580">
    <property type="term" value="F:nitronate monooxygenase activity"/>
    <property type="evidence" value="ECO:0007669"/>
    <property type="project" value="InterPro"/>
</dbReference>
<evidence type="ECO:0000256" key="3">
    <source>
        <dbReference type="ARBA" id="ARBA00023002"/>
    </source>
</evidence>
<evidence type="ECO:0000256" key="2">
    <source>
        <dbReference type="ARBA" id="ARBA00022643"/>
    </source>
</evidence>
<protein>
    <recommendedName>
        <fullName evidence="7">Nitronate monooxygenase domain-containing protein</fullName>
    </recommendedName>
</protein>
<comment type="caution">
    <text evidence="5">The sequence shown here is derived from an EMBL/GenBank/DDBJ whole genome shotgun (WGS) entry which is preliminary data.</text>
</comment>
<dbReference type="EMBL" id="JAKJXP020000002">
    <property type="protein sequence ID" value="KAK7757599.1"/>
    <property type="molecule type" value="Genomic_DNA"/>
</dbReference>
<dbReference type="CDD" id="cd04730">
    <property type="entry name" value="NPD_like"/>
    <property type="match status" value="1"/>
</dbReference>
<dbReference type="Proteomes" id="UP001320420">
    <property type="component" value="Unassembled WGS sequence"/>
</dbReference>
<organism evidence="5 6">
    <name type="scientific">Diatrype stigma</name>
    <dbReference type="NCBI Taxonomy" id="117547"/>
    <lineage>
        <taxon>Eukaryota</taxon>
        <taxon>Fungi</taxon>
        <taxon>Dikarya</taxon>
        <taxon>Ascomycota</taxon>
        <taxon>Pezizomycotina</taxon>
        <taxon>Sordariomycetes</taxon>
        <taxon>Xylariomycetidae</taxon>
        <taxon>Xylariales</taxon>
        <taxon>Diatrypaceae</taxon>
        <taxon>Diatrype</taxon>
    </lineage>
</organism>
<dbReference type="SUPFAM" id="SSF51412">
    <property type="entry name" value="Inosine monophosphate dehydrogenase (IMPDH)"/>
    <property type="match status" value="1"/>
</dbReference>
<evidence type="ECO:0000313" key="6">
    <source>
        <dbReference type="Proteomes" id="UP001320420"/>
    </source>
</evidence>
<dbReference type="InterPro" id="IPR013785">
    <property type="entry name" value="Aldolase_TIM"/>
</dbReference>
<sequence length="463" mass="49250">MGASIRRFQRIYPWIKAPLIVGAPMRVISGPHLAVAISRAGGLGFIGPGATPESTGDDLATARDLLEKNPFQDQKPITLASLLPHLNVSPFNEEGEGGEGGAEVVGGEVAGGEETGREEEAVAEEKGSEAATPQPETLPIGVGFQLWNGDLRTAARAVGEHRPCAAWLFAPRHGQPELDEWAAGLRQASPGLQIWTQIGTVAEAIAATAYASASETERTRANDGRGGRTRVSFYETSADVLVVQGAEAGGHGRARDGLGIASLLPEIRDQESVADAVRRYGVALVAAGGIADGRGVAAALGLGAAGVAMGTRFLASTEARVARGYRDEVVRARDGAVSTTRTMLYNRLRGTTGWPEEYSPRAIINRSWRDYYEYGVEYDEVKWRYDEMVRRTGASGNAKGGYGPDGRLATYAGAAVGLVRDVRDAGVLVKDIRDEACDILRGLTLLYPREPIQSDNLSILVKK</sequence>
<dbReference type="AlphaFoldDB" id="A0AAN9UXV6"/>
<evidence type="ECO:0000256" key="1">
    <source>
        <dbReference type="ARBA" id="ARBA00022630"/>
    </source>
</evidence>
<feature type="region of interest" description="Disordered" evidence="4">
    <location>
        <begin position="89"/>
        <end position="137"/>
    </location>
</feature>
<evidence type="ECO:0000313" key="5">
    <source>
        <dbReference type="EMBL" id="KAK7757599.1"/>
    </source>
</evidence>
<keyword evidence="2" id="KW-0288">FMN</keyword>
<evidence type="ECO:0000256" key="4">
    <source>
        <dbReference type="SAM" id="MobiDB-lite"/>
    </source>
</evidence>
<dbReference type="PANTHER" id="PTHR32332">
    <property type="entry name" value="2-NITROPROPANE DIOXYGENASE"/>
    <property type="match status" value="1"/>
</dbReference>
<name>A0AAN9UXV6_9PEZI</name>